<reference evidence="1" key="1">
    <citation type="journal article" date="2015" name="Nature">
        <title>Complex archaea that bridge the gap between prokaryotes and eukaryotes.</title>
        <authorList>
            <person name="Spang A."/>
            <person name="Saw J.H."/>
            <person name="Jorgensen S.L."/>
            <person name="Zaremba-Niedzwiedzka K."/>
            <person name="Martijn J."/>
            <person name="Lind A.E."/>
            <person name="van Eijk R."/>
            <person name="Schleper C."/>
            <person name="Guy L."/>
            <person name="Ettema T.J."/>
        </authorList>
    </citation>
    <scope>NUCLEOTIDE SEQUENCE</scope>
</reference>
<comment type="caution">
    <text evidence="1">The sequence shown here is derived from an EMBL/GenBank/DDBJ whole genome shotgun (WGS) entry which is preliminary data.</text>
</comment>
<proteinExistence type="predicted"/>
<dbReference type="AlphaFoldDB" id="A0A0F9V8X8"/>
<gene>
    <name evidence="1" type="ORF">LCGC14_0171270</name>
</gene>
<evidence type="ECO:0000313" key="1">
    <source>
        <dbReference type="EMBL" id="KKN96197.1"/>
    </source>
</evidence>
<organism evidence="1">
    <name type="scientific">marine sediment metagenome</name>
    <dbReference type="NCBI Taxonomy" id="412755"/>
    <lineage>
        <taxon>unclassified sequences</taxon>
        <taxon>metagenomes</taxon>
        <taxon>ecological metagenomes</taxon>
    </lineage>
</organism>
<evidence type="ECO:0008006" key="2">
    <source>
        <dbReference type="Google" id="ProtNLM"/>
    </source>
</evidence>
<dbReference type="EMBL" id="LAZR01000066">
    <property type="protein sequence ID" value="KKN96197.1"/>
    <property type="molecule type" value="Genomic_DNA"/>
</dbReference>
<name>A0A0F9V8X8_9ZZZZ</name>
<sequence>MAVSAKRTLSDEPNQADVELLEATLRVINRDRFAEEDSIPARWGIPSAVEPKDPSEEIKLLPPEDQEIVAQAMQAYAERNFEKAKEVLKPVMGYEIRAIVGLYTSIIRHLKEEIWFNTSQAIWIKGSDALAPAAASTEVRNDEEVILVHPALSSKGLKAPRYVLYYVLYHERLHKALNTSAFNPHPELFRRLEKLCPKRESAVQWLKKHRFSTIEDKLPCA</sequence>
<protein>
    <recommendedName>
        <fullName evidence="2">SprT-like domain-containing protein</fullName>
    </recommendedName>
</protein>
<accession>A0A0F9V8X8</accession>